<dbReference type="SUPFAM" id="SSF48371">
    <property type="entry name" value="ARM repeat"/>
    <property type="match status" value="1"/>
</dbReference>
<reference evidence="1" key="1">
    <citation type="submission" date="2023-03" db="EMBL/GenBank/DDBJ databases">
        <title>Massive genome expansion in bonnet fungi (Mycena s.s.) driven by repeated elements and novel gene families across ecological guilds.</title>
        <authorList>
            <consortium name="Lawrence Berkeley National Laboratory"/>
            <person name="Harder C.B."/>
            <person name="Miyauchi S."/>
            <person name="Viragh M."/>
            <person name="Kuo A."/>
            <person name="Thoen E."/>
            <person name="Andreopoulos B."/>
            <person name="Lu D."/>
            <person name="Skrede I."/>
            <person name="Drula E."/>
            <person name="Henrissat B."/>
            <person name="Morin E."/>
            <person name="Kohler A."/>
            <person name="Barry K."/>
            <person name="LaButti K."/>
            <person name="Morin E."/>
            <person name="Salamov A."/>
            <person name="Lipzen A."/>
            <person name="Mereny Z."/>
            <person name="Hegedus B."/>
            <person name="Baldrian P."/>
            <person name="Stursova M."/>
            <person name="Weitz H."/>
            <person name="Taylor A."/>
            <person name="Grigoriev I.V."/>
            <person name="Nagy L.G."/>
            <person name="Martin F."/>
            <person name="Kauserud H."/>
        </authorList>
    </citation>
    <scope>NUCLEOTIDE SEQUENCE</scope>
    <source>
        <strain evidence="1">9284</strain>
    </source>
</reference>
<dbReference type="InterPro" id="IPR016024">
    <property type="entry name" value="ARM-type_fold"/>
</dbReference>
<comment type="caution">
    <text evidence="1">The sequence shown here is derived from an EMBL/GenBank/DDBJ whole genome shotgun (WGS) entry which is preliminary data.</text>
</comment>
<dbReference type="AlphaFoldDB" id="A0AAD7FGC3"/>
<keyword evidence="2" id="KW-1185">Reference proteome</keyword>
<accession>A0AAD7FGC3</accession>
<dbReference type="Proteomes" id="UP001221142">
    <property type="component" value="Unassembled WGS sequence"/>
</dbReference>
<protein>
    <submittedName>
        <fullName evidence="1">Armadillo-type protein</fullName>
    </submittedName>
</protein>
<dbReference type="Gene3D" id="1.25.10.10">
    <property type="entry name" value="Leucine-rich Repeat Variant"/>
    <property type="match status" value="2"/>
</dbReference>
<gene>
    <name evidence="1" type="ORF">FB45DRAFT_124709</name>
</gene>
<evidence type="ECO:0000313" key="1">
    <source>
        <dbReference type="EMBL" id="KAJ7622375.1"/>
    </source>
</evidence>
<proteinExistence type="predicted"/>
<evidence type="ECO:0000313" key="2">
    <source>
        <dbReference type="Proteomes" id="UP001221142"/>
    </source>
</evidence>
<name>A0AAD7FGC3_9AGAR</name>
<dbReference type="InterPro" id="IPR011989">
    <property type="entry name" value="ARM-like"/>
</dbReference>
<sequence>MPPLQRTETGRSLASWWSDNNPMLHISPTINLHAAAKPLMKLLYHQQALRIMDENRDQPLSEELLDIYSTYISCKYVSSRTGALVLAHLGERALEEDSSRRILCSPLLDHLTLQTRGNIPALRLIATLAARRLGAPFLPGVIVPISTMLHMEEDDQLVIAVITTLATSEDAGAVLSILLYSQNWRIRWQTCTLISGLAKERAVMPMILNGRIVEDLVGLLRDLDDSVVSHAISTLIEICQQPGGARSLLSTKIIENLPFDSTSISNRQRACALVLALAKRRPDIITTVERAIPRENWRNVVCPRLPDDEEYEDVSDGLRLLTTFARHGPEGMLISANTLEHLADPFSHLGEKAQRTACSLLGYLAEHQFGVTKILQTNLIPQLWTFLSYSIAASEATCALIAISKNPAGADAILAAVGDEHRIVRPLIATASSDIKHEACYLVIIARIAPYHWAAGVLVSLGVVNTLTSFLTPKDNREDDDYELIVEAAAQLLIRLNDRVDLMTFVDVAFLRERISRRAATSSRARELLEVFPI</sequence>
<dbReference type="EMBL" id="JARKIF010000015">
    <property type="protein sequence ID" value="KAJ7622375.1"/>
    <property type="molecule type" value="Genomic_DNA"/>
</dbReference>
<organism evidence="1 2">
    <name type="scientific">Roridomyces roridus</name>
    <dbReference type="NCBI Taxonomy" id="1738132"/>
    <lineage>
        <taxon>Eukaryota</taxon>
        <taxon>Fungi</taxon>
        <taxon>Dikarya</taxon>
        <taxon>Basidiomycota</taxon>
        <taxon>Agaricomycotina</taxon>
        <taxon>Agaricomycetes</taxon>
        <taxon>Agaricomycetidae</taxon>
        <taxon>Agaricales</taxon>
        <taxon>Marasmiineae</taxon>
        <taxon>Mycenaceae</taxon>
        <taxon>Roridomyces</taxon>
    </lineage>
</organism>